<organism evidence="1 2">
    <name type="scientific">Cyanidiococcus yangmingshanensis</name>
    <dbReference type="NCBI Taxonomy" id="2690220"/>
    <lineage>
        <taxon>Eukaryota</taxon>
        <taxon>Rhodophyta</taxon>
        <taxon>Bangiophyceae</taxon>
        <taxon>Cyanidiales</taxon>
        <taxon>Cyanidiaceae</taxon>
        <taxon>Cyanidiococcus</taxon>
    </lineage>
</organism>
<evidence type="ECO:0000313" key="1">
    <source>
        <dbReference type="EMBL" id="KAF6001451.1"/>
    </source>
</evidence>
<sequence length="232" mass="26352">MDTVLLEQVVNEQGARRSRTNTARRGGKRVRRGGLDAHLDASAVTDGANDATTALGSRLVQALSGPVSCSCESRAFRRAVTEARIAHEEQVRALDRYRAALERTYAISGETAFDITSIPSPEGRWCVRYPKMGARTAAHEDERIHGLSLDLLRAIISEVYAMPPEWRENLRPTKMALVSPLVFWNLVEYWWSLDHHAVPQLENALSHLLPSLDWQWLRTRRRTPSRKRFRSL</sequence>
<accession>A0A7J7IGM5</accession>
<dbReference type="Proteomes" id="UP000530660">
    <property type="component" value="Unassembled WGS sequence"/>
</dbReference>
<dbReference type="AlphaFoldDB" id="A0A7J7IGM5"/>
<comment type="caution">
    <text evidence="1">The sequence shown here is derived from an EMBL/GenBank/DDBJ whole genome shotgun (WGS) entry which is preliminary data.</text>
</comment>
<reference evidence="1 2" key="1">
    <citation type="journal article" date="2020" name="J. Phycol.">
        <title>Comparative genome analysis reveals Cyanidiococcus gen. nov., a new extremophilic red algal genus sister to Cyanidioschyzon (Cyanidioschyzonaceae, Rhodophyta).</title>
        <authorList>
            <person name="Liu S.-L."/>
            <person name="Chiang Y.-R."/>
            <person name="Yoon H.S."/>
            <person name="Fu H.-Y."/>
        </authorList>
    </citation>
    <scope>NUCLEOTIDE SEQUENCE [LARGE SCALE GENOMIC DNA]</scope>
    <source>
        <strain evidence="1 2">THAL066</strain>
    </source>
</reference>
<dbReference type="OrthoDB" id="10496576at2759"/>
<gene>
    <name evidence="1" type="ORF">F1559_001274</name>
</gene>
<proteinExistence type="predicted"/>
<evidence type="ECO:0000313" key="2">
    <source>
        <dbReference type="Proteomes" id="UP000530660"/>
    </source>
</evidence>
<protein>
    <submittedName>
        <fullName evidence="1">Uncharacterized protein</fullName>
    </submittedName>
</protein>
<dbReference type="EMBL" id="VWRR01000014">
    <property type="protein sequence ID" value="KAF6001451.1"/>
    <property type="molecule type" value="Genomic_DNA"/>
</dbReference>
<name>A0A7J7IGM5_9RHOD</name>
<keyword evidence="2" id="KW-1185">Reference proteome</keyword>